<proteinExistence type="predicted"/>
<keyword evidence="1" id="KW-0732">Signal</keyword>
<gene>
    <name evidence="2" type="ORF">D5H75_06630</name>
</gene>
<feature type="signal peptide" evidence="1">
    <location>
        <begin position="1"/>
        <end position="20"/>
    </location>
</feature>
<evidence type="ECO:0000313" key="3">
    <source>
        <dbReference type="Proteomes" id="UP000265768"/>
    </source>
</evidence>
<sequence>MNRRLAAALAAAALAMTATACGVEANGGKVTVCADVGRTLGEFAGKANEYIQNPEKFDQAAKDLSSDLAAAADRTADKSLKQLLDDMAATWNDFAAGASDPAKVQDAVDKAQDHIRRLSEQCT</sequence>
<keyword evidence="3" id="KW-1185">Reference proteome</keyword>
<dbReference type="EMBL" id="QZEY01000002">
    <property type="protein sequence ID" value="RJL34151.1"/>
    <property type="molecule type" value="Genomic_DNA"/>
</dbReference>
<organism evidence="2 3">
    <name type="scientific">Bailinhaonella thermotolerans</name>
    <dbReference type="NCBI Taxonomy" id="1070861"/>
    <lineage>
        <taxon>Bacteria</taxon>
        <taxon>Bacillati</taxon>
        <taxon>Actinomycetota</taxon>
        <taxon>Actinomycetes</taxon>
        <taxon>Streptosporangiales</taxon>
        <taxon>Streptosporangiaceae</taxon>
        <taxon>Bailinhaonella</taxon>
    </lineage>
</organism>
<evidence type="ECO:0000256" key="1">
    <source>
        <dbReference type="SAM" id="SignalP"/>
    </source>
</evidence>
<dbReference type="AlphaFoldDB" id="A0A3A4B7F1"/>
<dbReference type="PROSITE" id="PS51257">
    <property type="entry name" value="PROKAR_LIPOPROTEIN"/>
    <property type="match status" value="1"/>
</dbReference>
<reference evidence="2 3" key="1">
    <citation type="submission" date="2018-09" db="EMBL/GenBank/DDBJ databases">
        <title>YIM 75507 draft genome.</title>
        <authorList>
            <person name="Tang S."/>
            <person name="Feng Y."/>
        </authorList>
    </citation>
    <scope>NUCLEOTIDE SEQUENCE [LARGE SCALE GENOMIC DNA]</scope>
    <source>
        <strain evidence="2 3">YIM 75507</strain>
    </source>
</reference>
<comment type="caution">
    <text evidence="2">The sequence shown here is derived from an EMBL/GenBank/DDBJ whole genome shotgun (WGS) entry which is preliminary data.</text>
</comment>
<name>A0A3A4B7F1_9ACTN</name>
<protein>
    <submittedName>
        <fullName evidence="2">Uncharacterized protein</fullName>
    </submittedName>
</protein>
<dbReference type="RefSeq" id="WP_119925452.1">
    <property type="nucleotide sequence ID" value="NZ_QZEY01000002.1"/>
</dbReference>
<dbReference type="Proteomes" id="UP000265768">
    <property type="component" value="Unassembled WGS sequence"/>
</dbReference>
<evidence type="ECO:0000313" key="2">
    <source>
        <dbReference type="EMBL" id="RJL34151.1"/>
    </source>
</evidence>
<feature type="chain" id="PRO_5038597321" evidence="1">
    <location>
        <begin position="21"/>
        <end position="123"/>
    </location>
</feature>
<accession>A0A3A4B7F1</accession>